<comment type="subunit">
    <text evidence="5">Homodimer. Interacts with FtsZ.</text>
</comment>
<dbReference type="RefSeq" id="WP_055290990.1">
    <property type="nucleotide sequence ID" value="NZ_CP173382.1"/>
</dbReference>
<dbReference type="Proteomes" id="UP000095492">
    <property type="component" value="Unassembled WGS sequence"/>
</dbReference>
<name>A0A173VAH4_EUBRA</name>
<sequence>MAMMDKFLNMMRLNSEEEDDFYDDDYYDEEDDYYEEPKRKSFRREKEKEEDTTARFATTKESKSAEKSNSKVTPMRQVKKNQGGNAAMEVCVIKPTSVEDAREITETLLNNRTVVLNLEGLDLEIGQRIIDFTSGSCFAIDGNLQKISNFIFIVTPAAVDISGDFQSIMDAFDVSSLQNDI</sequence>
<dbReference type="GO" id="GO:0005737">
    <property type="term" value="C:cytoplasm"/>
    <property type="evidence" value="ECO:0007669"/>
    <property type="project" value="UniProtKB-SubCell"/>
</dbReference>
<evidence type="ECO:0000313" key="8">
    <source>
        <dbReference type="Proteomes" id="UP000095492"/>
    </source>
</evidence>
<evidence type="ECO:0000256" key="3">
    <source>
        <dbReference type="ARBA" id="ARBA00023306"/>
    </source>
</evidence>
<dbReference type="AlphaFoldDB" id="A0A173VAH4"/>
<dbReference type="EMBL" id="CYYA01000025">
    <property type="protein sequence ID" value="CUN24213.1"/>
    <property type="molecule type" value="Genomic_DNA"/>
</dbReference>
<dbReference type="STRING" id="39490.ERS852448_02714"/>
<gene>
    <name evidence="5 7" type="primary">sepF</name>
    <name evidence="7" type="ORF">ERS852448_02714</name>
</gene>
<dbReference type="InterPro" id="IPR038594">
    <property type="entry name" value="SepF-like_sf"/>
</dbReference>
<dbReference type="Pfam" id="PF04472">
    <property type="entry name" value="SepF"/>
    <property type="match status" value="1"/>
</dbReference>
<feature type="region of interest" description="Disordered" evidence="6">
    <location>
        <begin position="33"/>
        <end position="79"/>
    </location>
</feature>
<accession>A0A173VAH4</accession>
<organism evidence="7 8">
    <name type="scientific">Eubacterium ramulus</name>
    <dbReference type="NCBI Taxonomy" id="39490"/>
    <lineage>
        <taxon>Bacteria</taxon>
        <taxon>Bacillati</taxon>
        <taxon>Bacillota</taxon>
        <taxon>Clostridia</taxon>
        <taxon>Eubacteriales</taxon>
        <taxon>Eubacteriaceae</taxon>
        <taxon>Eubacterium</taxon>
    </lineage>
</organism>
<dbReference type="GO" id="GO:0043093">
    <property type="term" value="P:FtsZ-dependent cytokinesis"/>
    <property type="evidence" value="ECO:0007669"/>
    <property type="project" value="UniProtKB-UniRule"/>
</dbReference>
<keyword evidence="3 5" id="KW-0131">Cell cycle</keyword>
<keyword evidence="1 5" id="KW-0132">Cell division</keyword>
<reference evidence="7 8" key="1">
    <citation type="submission" date="2015-09" db="EMBL/GenBank/DDBJ databases">
        <authorList>
            <consortium name="Pathogen Informatics"/>
        </authorList>
    </citation>
    <scope>NUCLEOTIDE SEQUENCE [LARGE SCALE GENOMIC DNA]</scope>
    <source>
        <strain evidence="7 8">2789STDY5608891</strain>
    </source>
</reference>
<comment type="similarity">
    <text evidence="5">Belongs to the SepF family.</text>
</comment>
<evidence type="ECO:0000256" key="6">
    <source>
        <dbReference type="SAM" id="MobiDB-lite"/>
    </source>
</evidence>
<proteinExistence type="inferred from homology"/>
<evidence type="ECO:0000313" key="7">
    <source>
        <dbReference type="EMBL" id="CUN24213.1"/>
    </source>
</evidence>
<keyword evidence="2 5" id="KW-0717">Septation</keyword>
<evidence type="ECO:0000256" key="5">
    <source>
        <dbReference type="HAMAP-Rule" id="MF_01197"/>
    </source>
</evidence>
<keyword evidence="5" id="KW-0963">Cytoplasm</keyword>
<dbReference type="InterPro" id="IPR007561">
    <property type="entry name" value="Cell_div_SepF/SepF-rel"/>
</dbReference>
<evidence type="ECO:0000256" key="2">
    <source>
        <dbReference type="ARBA" id="ARBA00023210"/>
    </source>
</evidence>
<dbReference type="PANTHER" id="PTHR35798">
    <property type="entry name" value="CELL DIVISION PROTEIN SEPF"/>
    <property type="match status" value="1"/>
</dbReference>
<dbReference type="OrthoDB" id="9815206at2"/>
<comment type="function">
    <text evidence="4 5">Cell division protein that is part of the divisome complex and is recruited early to the Z-ring. Probably stimulates Z-ring formation, perhaps through the cross-linking of FtsZ protofilaments. Its function overlaps with FtsA.</text>
</comment>
<dbReference type="GeneID" id="97390912"/>
<evidence type="ECO:0000256" key="1">
    <source>
        <dbReference type="ARBA" id="ARBA00022618"/>
    </source>
</evidence>
<dbReference type="HAMAP" id="MF_01197">
    <property type="entry name" value="SepF"/>
    <property type="match status" value="1"/>
</dbReference>
<feature type="compositionally biased region" description="Basic and acidic residues" evidence="6">
    <location>
        <begin position="35"/>
        <end position="69"/>
    </location>
</feature>
<protein>
    <recommendedName>
        <fullName evidence="5">Cell division protein SepF</fullName>
    </recommendedName>
</protein>
<dbReference type="PANTHER" id="PTHR35798:SF1">
    <property type="entry name" value="CELL DIVISION PROTEIN SEPF"/>
    <property type="match status" value="1"/>
</dbReference>
<comment type="subcellular location">
    <subcellularLocation>
        <location evidence="5">Cytoplasm</location>
    </subcellularLocation>
    <text evidence="5">Localizes to the division site, in a FtsZ-dependent manner.</text>
</comment>
<dbReference type="Gene3D" id="3.30.110.150">
    <property type="entry name" value="SepF-like protein"/>
    <property type="match status" value="1"/>
</dbReference>
<dbReference type="InterPro" id="IPR023052">
    <property type="entry name" value="Cell_div_SepF"/>
</dbReference>
<dbReference type="GO" id="GO:0000917">
    <property type="term" value="P:division septum assembly"/>
    <property type="evidence" value="ECO:0007669"/>
    <property type="project" value="UniProtKB-KW"/>
</dbReference>
<evidence type="ECO:0000256" key="4">
    <source>
        <dbReference type="ARBA" id="ARBA00044936"/>
    </source>
</evidence>